<dbReference type="EMBL" id="MFJA01000084">
    <property type="protein sequence ID" value="OGG01648.1"/>
    <property type="molecule type" value="Genomic_DNA"/>
</dbReference>
<sequence length="216" mass="25647">MSILTPVQKLIFDQISKSPFIRSNFYFTGGTALSEFYLKHRFSEDLDFFSEKKFEIDQVRREVSLWTKELNFSYKSQQKGFTYFFFFKFKNNKSIKVDFGYYPPQRVEKGKIYKKITIDSLLDIAINKFAAIHQRSASKDIADLYFLLKKFTIWDLIEGAKIKFHMETDPWILSSDLLFATKDINTLPRMIKRVTLYELKNFFLQLALKLGKKAIR</sequence>
<evidence type="ECO:0008006" key="3">
    <source>
        <dbReference type="Google" id="ProtNLM"/>
    </source>
</evidence>
<dbReference type="InterPro" id="IPR014942">
    <property type="entry name" value="AbiEii"/>
</dbReference>
<dbReference type="Pfam" id="PF08843">
    <property type="entry name" value="AbiEii"/>
    <property type="match status" value="1"/>
</dbReference>
<dbReference type="AlphaFoldDB" id="A0A1F5YN66"/>
<name>A0A1F5YN66_9BACT</name>
<accession>A0A1F5YN66</accession>
<reference evidence="1 2" key="1">
    <citation type="journal article" date="2016" name="Nat. Commun.">
        <title>Thousands of microbial genomes shed light on interconnected biogeochemical processes in an aquifer system.</title>
        <authorList>
            <person name="Anantharaman K."/>
            <person name="Brown C.T."/>
            <person name="Hug L.A."/>
            <person name="Sharon I."/>
            <person name="Castelle C.J."/>
            <person name="Probst A.J."/>
            <person name="Thomas B.C."/>
            <person name="Singh A."/>
            <person name="Wilkins M.J."/>
            <person name="Karaoz U."/>
            <person name="Brodie E.L."/>
            <person name="Williams K.H."/>
            <person name="Hubbard S.S."/>
            <person name="Banfield J.F."/>
        </authorList>
    </citation>
    <scope>NUCLEOTIDE SEQUENCE [LARGE SCALE GENOMIC DNA]</scope>
</reference>
<organism evidence="1 2">
    <name type="scientific">Candidatus Gottesmanbacteria bacterium RBG_16_37_8</name>
    <dbReference type="NCBI Taxonomy" id="1798371"/>
    <lineage>
        <taxon>Bacteria</taxon>
        <taxon>Candidatus Gottesmaniibacteriota</taxon>
    </lineage>
</organism>
<comment type="caution">
    <text evidence="1">The sequence shown here is derived from an EMBL/GenBank/DDBJ whole genome shotgun (WGS) entry which is preliminary data.</text>
</comment>
<dbReference type="STRING" id="1798371.A2W14_07160"/>
<evidence type="ECO:0000313" key="2">
    <source>
        <dbReference type="Proteomes" id="UP000176665"/>
    </source>
</evidence>
<proteinExistence type="predicted"/>
<protein>
    <recommendedName>
        <fullName evidence="3">Nucleotidyl transferase AbiEii/AbiGii toxin family protein</fullName>
    </recommendedName>
</protein>
<dbReference type="Proteomes" id="UP000176665">
    <property type="component" value="Unassembled WGS sequence"/>
</dbReference>
<evidence type="ECO:0000313" key="1">
    <source>
        <dbReference type="EMBL" id="OGG01648.1"/>
    </source>
</evidence>
<dbReference type="Gene3D" id="3.10.450.620">
    <property type="entry name" value="JHP933, nucleotidyltransferase-like core domain"/>
    <property type="match status" value="1"/>
</dbReference>
<gene>
    <name evidence="1" type="ORF">A2W14_07160</name>
</gene>